<evidence type="ECO:0000313" key="4">
    <source>
        <dbReference type="Proteomes" id="UP000053097"/>
    </source>
</evidence>
<keyword evidence="1" id="KW-0732">Signal</keyword>
<dbReference type="GO" id="GO:0016579">
    <property type="term" value="P:protein deubiquitination"/>
    <property type="evidence" value="ECO:0007669"/>
    <property type="project" value="InterPro"/>
</dbReference>
<dbReference type="Pfam" id="PF00443">
    <property type="entry name" value="UCH"/>
    <property type="match status" value="1"/>
</dbReference>
<dbReference type="AlphaFoldDB" id="A0A026X2I7"/>
<dbReference type="PROSITE" id="PS50235">
    <property type="entry name" value="USP_3"/>
    <property type="match status" value="1"/>
</dbReference>
<feature type="domain" description="USP" evidence="2">
    <location>
        <begin position="1"/>
        <end position="98"/>
    </location>
</feature>
<dbReference type="OMA" id="WQLINDA"/>
<dbReference type="EMBL" id="KK107025">
    <property type="protein sequence ID" value="EZA62211.1"/>
    <property type="molecule type" value="Genomic_DNA"/>
</dbReference>
<dbReference type="InterPro" id="IPR028889">
    <property type="entry name" value="USP"/>
</dbReference>
<sequence>ISIIILQLLLFKITDTKIIKITDVKLKAVPTEKISIGANMYKIISGIFHQGESTIDGHYTNIGRAKGIDWQLINDAKVLKCSWPRNAKNAYMVFAEKI</sequence>
<dbReference type="InterPro" id="IPR001394">
    <property type="entry name" value="Peptidase_C19_UCH"/>
</dbReference>
<dbReference type="Proteomes" id="UP000053097">
    <property type="component" value="Unassembled WGS sequence"/>
</dbReference>
<evidence type="ECO:0000259" key="2">
    <source>
        <dbReference type="PROSITE" id="PS50235"/>
    </source>
</evidence>
<keyword evidence="4" id="KW-1185">Reference proteome</keyword>
<evidence type="ECO:0000256" key="1">
    <source>
        <dbReference type="SAM" id="SignalP"/>
    </source>
</evidence>
<dbReference type="SUPFAM" id="SSF54001">
    <property type="entry name" value="Cysteine proteinases"/>
    <property type="match status" value="1"/>
</dbReference>
<feature type="non-terminal residue" evidence="3">
    <location>
        <position position="1"/>
    </location>
</feature>
<dbReference type="STRING" id="2015173.A0A026X2I7"/>
<reference evidence="3 4" key="1">
    <citation type="journal article" date="2014" name="Curr. Biol.">
        <title>The genome of the clonal raider ant Cerapachys biroi.</title>
        <authorList>
            <person name="Oxley P.R."/>
            <person name="Ji L."/>
            <person name="Fetter-Pruneda I."/>
            <person name="McKenzie S.K."/>
            <person name="Li C."/>
            <person name="Hu H."/>
            <person name="Zhang G."/>
            <person name="Kronauer D.J."/>
        </authorList>
    </citation>
    <scope>NUCLEOTIDE SEQUENCE [LARGE SCALE GENOMIC DNA]</scope>
</reference>
<feature type="signal peptide" evidence="1">
    <location>
        <begin position="1"/>
        <end position="16"/>
    </location>
</feature>
<dbReference type="InterPro" id="IPR038765">
    <property type="entry name" value="Papain-like_cys_pep_sf"/>
</dbReference>
<accession>A0A026X2I7</accession>
<evidence type="ECO:0000313" key="3">
    <source>
        <dbReference type="EMBL" id="EZA62211.1"/>
    </source>
</evidence>
<gene>
    <name evidence="3" type="ORF">X777_05150</name>
</gene>
<protein>
    <recommendedName>
        <fullName evidence="2">USP domain-containing protein</fullName>
    </recommendedName>
</protein>
<feature type="chain" id="PRO_5001541814" description="USP domain-containing protein" evidence="1">
    <location>
        <begin position="17"/>
        <end position="98"/>
    </location>
</feature>
<dbReference type="GO" id="GO:0004843">
    <property type="term" value="F:cysteine-type deubiquitinase activity"/>
    <property type="evidence" value="ECO:0007669"/>
    <property type="project" value="InterPro"/>
</dbReference>
<dbReference type="Gene3D" id="3.90.70.10">
    <property type="entry name" value="Cysteine proteinases"/>
    <property type="match status" value="1"/>
</dbReference>
<name>A0A026X2I7_OOCBI</name>
<proteinExistence type="predicted"/>
<organism evidence="3 4">
    <name type="scientific">Ooceraea biroi</name>
    <name type="common">Clonal raider ant</name>
    <name type="synonym">Cerapachys biroi</name>
    <dbReference type="NCBI Taxonomy" id="2015173"/>
    <lineage>
        <taxon>Eukaryota</taxon>
        <taxon>Metazoa</taxon>
        <taxon>Ecdysozoa</taxon>
        <taxon>Arthropoda</taxon>
        <taxon>Hexapoda</taxon>
        <taxon>Insecta</taxon>
        <taxon>Pterygota</taxon>
        <taxon>Neoptera</taxon>
        <taxon>Endopterygota</taxon>
        <taxon>Hymenoptera</taxon>
        <taxon>Apocrita</taxon>
        <taxon>Aculeata</taxon>
        <taxon>Formicoidea</taxon>
        <taxon>Formicidae</taxon>
        <taxon>Dorylinae</taxon>
        <taxon>Ooceraea</taxon>
    </lineage>
</organism>